<gene>
    <name evidence="6" type="ORF">NEOLEDRAFT_1055528</name>
</gene>
<dbReference type="FunCoup" id="A0A165VPC9">
    <property type="interactions" value="589"/>
</dbReference>
<feature type="domain" description="MI" evidence="5">
    <location>
        <begin position="603"/>
        <end position="748"/>
    </location>
</feature>
<dbReference type="Pfam" id="PF02854">
    <property type="entry name" value="MIF4G"/>
    <property type="match status" value="1"/>
</dbReference>
<dbReference type="GO" id="GO:0003723">
    <property type="term" value="F:RNA binding"/>
    <property type="evidence" value="ECO:0007669"/>
    <property type="project" value="InterPro"/>
</dbReference>
<reference evidence="6 7" key="1">
    <citation type="journal article" date="2016" name="Mol. Biol. Evol.">
        <title>Comparative Genomics of Early-Diverging Mushroom-Forming Fungi Provides Insights into the Origins of Lignocellulose Decay Capabilities.</title>
        <authorList>
            <person name="Nagy L.G."/>
            <person name="Riley R."/>
            <person name="Tritt A."/>
            <person name="Adam C."/>
            <person name="Daum C."/>
            <person name="Floudas D."/>
            <person name="Sun H."/>
            <person name="Yadav J.S."/>
            <person name="Pangilinan J."/>
            <person name="Larsson K.H."/>
            <person name="Matsuura K."/>
            <person name="Barry K."/>
            <person name="Labutti K."/>
            <person name="Kuo R."/>
            <person name="Ohm R.A."/>
            <person name="Bhattacharya S.S."/>
            <person name="Shirouzu T."/>
            <person name="Yoshinaga Y."/>
            <person name="Martin F.M."/>
            <person name="Grigoriev I.V."/>
            <person name="Hibbett D.S."/>
        </authorList>
    </citation>
    <scope>NUCLEOTIDE SEQUENCE [LARGE SCALE GENOMIC DNA]</scope>
    <source>
        <strain evidence="6 7">HHB14362 ss-1</strain>
    </source>
</reference>
<dbReference type="InParanoid" id="A0A165VPC9"/>
<feature type="compositionally biased region" description="Basic and acidic residues" evidence="4">
    <location>
        <begin position="35"/>
        <end position="46"/>
    </location>
</feature>
<sequence length="852" mass="95615">MGPQGIRLPRQLQERLDEAEGNHGHRKRRSKPQLSRKETRKQERQQKKQIRAQFFFSSAHGSKRRADDPEHKDAPSPKKMRLSPEPGDSKSKTSDPAPPKTKTSSFAGNGKFIKTKAHKPTALERLTDQTSRVARQVMPRTAQEEEEDRYIVYLERKLGWKKGGGKADDYGNGFEDDGLNDLLFELDGIDGSSRDVVSASHRTANDQYAEEASNAKEDTPVSYKSDSDGIASGSESEADRGEWNALDSANEDEAASLANSHTSEDIAASSESDKQPTIRYVPPHLRQPPTSQGESEEMIKLTRHLKGQLNRMSEQNIASIVDGIEEMYRKHRRHDVTATLTKLIIDGIASHSILLDSYVVLHASFVSAMHKIIGIEFAAYFTQTVVSSYERYYCEMLEQPAENDSGTKGKECSNLIVLLSELYNFQVISCILIYDVVRDLLSKDLTEWNVELLLKIARNSGPQLRQDDPSALKDIIQIVQSKVSGQTDSLSSRTRFMLETLINLKNNKLKTNATPGSAETAERLKKYLSGLSKKRNVLGHEPLRISLEDLHAAESRGKWWLVGAAWSGNPLVDRLDIATQEPKNENTESALVKLARKQGMNTDIRRSIFVVLMSSEDYLDACERLSQLNLTEVQQREIVRVILHCCGKALPLQEKAYNPFYTLVCQQLCRTSHSYKITLQFCLWDFLRGMGETNVGGAEIIKNAQDDDLGLSTGKTISTAKMNNVAKAYAWWIAKDCCALSILKPVDFTILKPKTRTFLREFFIQLFISSQASTPTYQAITKDTPLTQNRAAIEQIFIKATRIETLALGLLYFLGEAFRGEDDEDGRAEAVKWTVEVAKDTLRTGMDVIPNL</sequence>
<dbReference type="SUPFAM" id="SSF48371">
    <property type="entry name" value="ARM repeat"/>
    <property type="match status" value="1"/>
</dbReference>
<organism evidence="6 7">
    <name type="scientific">Neolentinus lepideus HHB14362 ss-1</name>
    <dbReference type="NCBI Taxonomy" id="1314782"/>
    <lineage>
        <taxon>Eukaryota</taxon>
        <taxon>Fungi</taxon>
        <taxon>Dikarya</taxon>
        <taxon>Basidiomycota</taxon>
        <taxon>Agaricomycotina</taxon>
        <taxon>Agaricomycetes</taxon>
        <taxon>Gloeophyllales</taxon>
        <taxon>Gloeophyllaceae</taxon>
        <taxon>Neolentinus</taxon>
    </lineage>
</organism>
<dbReference type="SMART" id="SM00544">
    <property type="entry name" value="MA3"/>
    <property type="match status" value="1"/>
</dbReference>
<evidence type="ECO:0000259" key="5">
    <source>
        <dbReference type="PROSITE" id="PS51366"/>
    </source>
</evidence>
<dbReference type="InterPro" id="IPR003891">
    <property type="entry name" value="Initiation_fac_eIF4g_MI"/>
</dbReference>
<dbReference type="GO" id="GO:0042274">
    <property type="term" value="P:ribosomal small subunit biogenesis"/>
    <property type="evidence" value="ECO:0007669"/>
    <property type="project" value="TreeGrafter"/>
</dbReference>
<dbReference type="STRING" id="1314782.A0A165VPC9"/>
<dbReference type="OrthoDB" id="361797at2759"/>
<feature type="compositionally biased region" description="Basic and acidic residues" evidence="4">
    <location>
        <begin position="12"/>
        <end position="23"/>
    </location>
</feature>
<keyword evidence="3" id="KW-0539">Nucleus</keyword>
<dbReference type="PANTHER" id="PTHR18034">
    <property type="entry name" value="CELL CYCLE CONTROL PROTEIN CWF22-RELATED"/>
    <property type="match status" value="1"/>
</dbReference>
<dbReference type="SMART" id="SM00543">
    <property type="entry name" value="MIF4G"/>
    <property type="match status" value="1"/>
</dbReference>
<comment type="similarity">
    <text evidence="2">Belongs to the CWC22 family.</text>
</comment>
<protein>
    <recommendedName>
        <fullName evidence="5">MI domain-containing protein</fullName>
    </recommendedName>
</protein>
<dbReference type="Pfam" id="PF02847">
    <property type="entry name" value="MA3"/>
    <property type="match status" value="1"/>
</dbReference>
<dbReference type="PANTHER" id="PTHR18034:SF4">
    <property type="entry name" value="NUCLEOLAR MIF4G DOMAIN-CONTAINING PROTEIN 1"/>
    <property type="match status" value="1"/>
</dbReference>
<evidence type="ECO:0000256" key="2">
    <source>
        <dbReference type="ARBA" id="ARBA00006856"/>
    </source>
</evidence>
<dbReference type="InterPro" id="IPR050781">
    <property type="entry name" value="CWC22_splicing_factor"/>
</dbReference>
<evidence type="ECO:0000256" key="1">
    <source>
        <dbReference type="ARBA" id="ARBA00004604"/>
    </source>
</evidence>
<dbReference type="InterPro" id="IPR003890">
    <property type="entry name" value="MIF4G-like_typ-3"/>
</dbReference>
<dbReference type="EMBL" id="KV425553">
    <property type="protein sequence ID" value="KZT29981.1"/>
    <property type="molecule type" value="Genomic_DNA"/>
</dbReference>
<accession>A0A165VPC9</accession>
<feature type="compositionally biased region" description="Basic and acidic residues" evidence="4">
    <location>
        <begin position="64"/>
        <end position="76"/>
    </location>
</feature>
<evidence type="ECO:0000313" key="7">
    <source>
        <dbReference type="Proteomes" id="UP000076761"/>
    </source>
</evidence>
<feature type="region of interest" description="Disordered" evidence="4">
    <location>
        <begin position="1"/>
        <end position="146"/>
    </location>
</feature>
<dbReference type="PROSITE" id="PS51366">
    <property type="entry name" value="MI"/>
    <property type="match status" value="1"/>
</dbReference>
<dbReference type="Proteomes" id="UP000076761">
    <property type="component" value="Unassembled WGS sequence"/>
</dbReference>
<feature type="region of interest" description="Disordered" evidence="4">
    <location>
        <begin position="193"/>
        <end position="295"/>
    </location>
</feature>
<comment type="subcellular location">
    <subcellularLocation>
        <location evidence="1">Nucleus</location>
        <location evidence="1">Nucleolus</location>
    </subcellularLocation>
</comment>
<name>A0A165VPC9_9AGAM</name>
<dbReference type="AlphaFoldDB" id="A0A165VPC9"/>
<dbReference type="InterPro" id="IPR016024">
    <property type="entry name" value="ARM-type_fold"/>
</dbReference>
<dbReference type="GO" id="GO:0005730">
    <property type="term" value="C:nucleolus"/>
    <property type="evidence" value="ECO:0007669"/>
    <property type="project" value="UniProtKB-SubCell"/>
</dbReference>
<proteinExistence type="inferred from homology"/>
<keyword evidence="7" id="KW-1185">Reference proteome</keyword>
<evidence type="ECO:0000256" key="4">
    <source>
        <dbReference type="SAM" id="MobiDB-lite"/>
    </source>
</evidence>
<evidence type="ECO:0000256" key="3">
    <source>
        <dbReference type="ARBA" id="ARBA00023242"/>
    </source>
</evidence>
<dbReference type="Gene3D" id="1.25.40.180">
    <property type="match status" value="1"/>
</dbReference>
<evidence type="ECO:0000313" key="6">
    <source>
        <dbReference type="EMBL" id="KZT29981.1"/>
    </source>
</evidence>